<evidence type="ECO:0000313" key="3">
    <source>
        <dbReference type="Proteomes" id="UP000306753"/>
    </source>
</evidence>
<dbReference type="NCBIfam" id="TIGR02532">
    <property type="entry name" value="IV_pilin_GFxxxE"/>
    <property type="match status" value="1"/>
</dbReference>
<accession>A0A5R9QGL3</accession>
<dbReference type="InterPro" id="IPR045584">
    <property type="entry name" value="Pilin-like"/>
</dbReference>
<dbReference type="InterPro" id="IPR012902">
    <property type="entry name" value="N_methyl_site"/>
</dbReference>
<keyword evidence="1" id="KW-0812">Transmembrane</keyword>
<gene>
    <name evidence="2" type="primary">gspH</name>
    <name evidence="2" type="ORF">DN820_07415</name>
</gene>
<comment type="caution">
    <text evidence="2">The sequence shown here is derived from an EMBL/GenBank/DDBJ whole genome shotgun (WGS) entry which is preliminary data.</text>
</comment>
<keyword evidence="1" id="KW-0472">Membrane</keyword>
<organism evidence="2 3">
    <name type="scientific">Stutzerimonas nosocomialis</name>
    <dbReference type="NCBI Taxonomy" id="1056496"/>
    <lineage>
        <taxon>Bacteria</taxon>
        <taxon>Pseudomonadati</taxon>
        <taxon>Pseudomonadota</taxon>
        <taxon>Gammaproteobacteria</taxon>
        <taxon>Pseudomonadales</taxon>
        <taxon>Pseudomonadaceae</taxon>
        <taxon>Stutzerimonas</taxon>
    </lineage>
</organism>
<reference evidence="2 3" key="1">
    <citation type="journal article" date="2017" name="Eur. J. Clin. Microbiol. Infect. Dis.">
        <title>Uncommonly isolated clinical Pseudomonas: identification and phylogenetic assignation.</title>
        <authorList>
            <person name="Mulet M."/>
            <person name="Gomila M."/>
            <person name="Ramirez A."/>
            <person name="Cardew S."/>
            <person name="Moore E.R."/>
            <person name="Lalucat J."/>
            <person name="Garcia-Valdes E."/>
        </authorList>
    </citation>
    <scope>NUCLEOTIDE SEQUENCE [LARGE SCALE GENOMIC DNA]</scope>
    <source>
        <strain evidence="2 3">SD129</strain>
    </source>
</reference>
<dbReference type="PROSITE" id="PS00409">
    <property type="entry name" value="PROKAR_NTER_METHYL"/>
    <property type="match status" value="1"/>
</dbReference>
<dbReference type="SUPFAM" id="SSF54523">
    <property type="entry name" value="Pili subunits"/>
    <property type="match status" value="1"/>
</dbReference>
<keyword evidence="1" id="KW-1133">Transmembrane helix</keyword>
<feature type="transmembrane region" description="Helical" evidence="1">
    <location>
        <begin position="12"/>
        <end position="36"/>
    </location>
</feature>
<keyword evidence="3" id="KW-1185">Reference proteome</keyword>
<sequence>MEPVKRRRAAGFSLLELLLVLLIVGLLTGLSVAWLARGETAVPDALGRLAQRAASLAEEARDSGRLLGLGWSNGAPALLRLHPNTGGTGWQAEPLGLGDWPEALRPRPAAEGRPWVVFTPTGVAGAALLDWSWPQGGERWQWAGDGQLRIGPQP</sequence>
<dbReference type="Proteomes" id="UP000306753">
    <property type="component" value="Unassembled WGS sequence"/>
</dbReference>
<dbReference type="AlphaFoldDB" id="A0A5R9QGL3"/>
<proteinExistence type="predicted"/>
<evidence type="ECO:0000313" key="2">
    <source>
        <dbReference type="EMBL" id="TLX64138.1"/>
    </source>
</evidence>
<dbReference type="Pfam" id="PF07963">
    <property type="entry name" value="N_methyl"/>
    <property type="match status" value="1"/>
</dbReference>
<name>A0A5R9QGL3_9GAMM</name>
<dbReference type="EMBL" id="QLAG01000007">
    <property type="protein sequence ID" value="TLX64138.1"/>
    <property type="molecule type" value="Genomic_DNA"/>
</dbReference>
<evidence type="ECO:0000256" key="1">
    <source>
        <dbReference type="SAM" id="Phobius"/>
    </source>
</evidence>
<protein>
    <submittedName>
        <fullName evidence="2">Type II secretion system protein GspH</fullName>
    </submittedName>
</protein>